<sequence length="184" mass="20686">MDIYKKEKITDYPHLNLIRARYTDRAGTDKSWLYASRQNPARPDAVVIVPFHQQENRLVIIKEFRVPLGGFQYGFPAGLVDSGESVVQAGRRELYEETGLTVVNVIKQSPAVFSSSGLTDESISLLYVTCDGSASTEQNESSEQIEVKMFSQDQAVDCMRQDNILFDVKTWIVLERFAATGKVV</sequence>
<dbReference type="InterPro" id="IPR020476">
    <property type="entry name" value="Nudix_hydrolase"/>
</dbReference>
<dbReference type="Pfam" id="PF00293">
    <property type="entry name" value="NUDIX"/>
    <property type="match status" value="1"/>
</dbReference>
<dbReference type="PANTHER" id="PTHR11839:SF1">
    <property type="entry name" value="ADP-SUGAR PYROPHOSPHATASE"/>
    <property type="match status" value="1"/>
</dbReference>
<dbReference type="EMBL" id="PDTI01000016">
    <property type="protein sequence ID" value="PIE63127.1"/>
    <property type="molecule type" value="Genomic_DNA"/>
</dbReference>
<organism evidence="3 4">
    <name type="scientific">Desulfobacter postgatei</name>
    <dbReference type="NCBI Taxonomy" id="2293"/>
    <lineage>
        <taxon>Bacteria</taxon>
        <taxon>Pseudomonadati</taxon>
        <taxon>Thermodesulfobacteriota</taxon>
        <taxon>Desulfobacteria</taxon>
        <taxon>Desulfobacterales</taxon>
        <taxon>Desulfobacteraceae</taxon>
        <taxon>Desulfobacter</taxon>
    </lineage>
</organism>
<gene>
    <name evidence="3" type="ORF">CSA25_01915</name>
</gene>
<comment type="caution">
    <text evidence="3">The sequence shown here is derived from an EMBL/GenBank/DDBJ whole genome shotgun (WGS) entry which is preliminary data.</text>
</comment>
<dbReference type="GO" id="GO:0047631">
    <property type="term" value="F:ADP-ribose diphosphatase activity"/>
    <property type="evidence" value="ECO:0007669"/>
    <property type="project" value="TreeGrafter"/>
</dbReference>
<dbReference type="Gene3D" id="3.90.79.10">
    <property type="entry name" value="Nucleoside Triphosphate Pyrophosphohydrolase"/>
    <property type="match status" value="1"/>
</dbReference>
<dbReference type="AlphaFoldDB" id="A0A2G6MSQ3"/>
<keyword evidence="1" id="KW-0378">Hydrolase</keyword>
<evidence type="ECO:0000313" key="3">
    <source>
        <dbReference type="EMBL" id="PIE63127.1"/>
    </source>
</evidence>
<dbReference type="SUPFAM" id="SSF55811">
    <property type="entry name" value="Nudix"/>
    <property type="match status" value="1"/>
</dbReference>
<dbReference type="PROSITE" id="PS51462">
    <property type="entry name" value="NUDIX"/>
    <property type="match status" value="1"/>
</dbReference>
<dbReference type="CDD" id="cd03424">
    <property type="entry name" value="NUDIX_ADPRase_Nudt5_UGPPase_Nudt14"/>
    <property type="match status" value="1"/>
</dbReference>
<evidence type="ECO:0000259" key="2">
    <source>
        <dbReference type="PROSITE" id="PS51462"/>
    </source>
</evidence>
<evidence type="ECO:0000256" key="1">
    <source>
        <dbReference type="ARBA" id="ARBA00022801"/>
    </source>
</evidence>
<proteinExistence type="predicted"/>
<dbReference type="GO" id="GO:0019693">
    <property type="term" value="P:ribose phosphate metabolic process"/>
    <property type="evidence" value="ECO:0007669"/>
    <property type="project" value="TreeGrafter"/>
</dbReference>
<feature type="domain" description="Nudix hydrolase" evidence="2">
    <location>
        <begin position="41"/>
        <end position="173"/>
    </location>
</feature>
<dbReference type="PRINTS" id="PR00502">
    <property type="entry name" value="NUDIXFAMILY"/>
</dbReference>
<dbReference type="PANTHER" id="PTHR11839">
    <property type="entry name" value="UDP/ADP-SUGAR PYROPHOSPHATASE"/>
    <property type="match status" value="1"/>
</dbReference>
<dbReference type="InterPro" id="IPR015797">
    <property type="entry name" value="NUDIX_hydrolase-like_dom_sf"/>
</dbReference>
<dbReference type="Proteomes" id="UP000231203">
    <property type="component" value="Unassembled WGS sequence"/>
</dbReference>
<name>A0A2G6MSQ3_9BACT</name>
<accession>A0A2G6MSQ3</accession>
<protein>
    <submittedName>
        <fullName evidence="3">DNA mismatch repair protein MutT</fullName>
    </submittedName>
</protein>
<reference evidence="3 4" key="1">
    <citation type="submission" date="2017-10" db="EMBL/GenBank/DDBJ databases">
        <title>Novel microbial diversity and functional potential in the marine mammal oral microbiome.</title>
        <authorList>
            <person name="Dudek N.K."/>
            <person name="Sun C.L."/>
            <person name="Burstein D."/>
            <person name="Kantor R.S."/>
            <person name="Aliaga Goltsman D.S."/>
            <person name="Bik E.M."/>
            <person name="Thomas B.C."/>
            <person name="Banfield J.F."/>
            <person name="Relman D.A."/>
        </authorList>
    </citation>
    <scope>NUCLEOTIDE SEQUENCE [LARGE SCALE GENOMIC DNA]</scope>
    <source>
        <strain evidence="3">DOLJORAL78_47_202</strain>
    </source>
</reference>
<dbReference type="GO" id="GO:0006753">
    <property type="term" value="P:nucleoside phosphate metabolic process"/>
    <property type="evidence" value="ECO:0007669"/>
    <property type="project" value="TreeGrafter"/>
</dbReference>
<evidence type="ECO:0000313" key="4">
    <source>
        <dbReference type="Proteomes" id="UP000231203"/>
    </source>
</evidence>
<dbReference type="InterPro" id="IPR000086">
    <property type="entry name" value="NUDIX_hydrolase_dom"/>
</dbReference>